<dbReference type="AlphaFoldDB" id="A0A3B0C8J2"/>
<dbReference type="InterPro" id="IPR013785">
    <property type="entry name" value="Aldolase_TIM"/>
</dbReference>
<protein>
    <submittedName>
        <fullName evidence="6">Bifunctional 4-hydroxy-2-oxoglutarate aldolase/2-dehydro-3-deoxy-phosphogluconate aldolase</fullName>
        <ecNumber evidence="6">4.1.2.14</ecNumber>
        <ecNumber evidence="6">4.1.3.16</ecNumber>
    </submittedName>
</protein>
<dbReference type="PANTHER" id="PTHR30246:SF1">
    <property type="entry name" value="2-DEHYDRO-3-DEOXY-6-PHOSPHOGALACTONATE ALDOLASE-RELATED"/>
    <property type="match status" value="1"/>
</dbReference>
<comment type="pathway">
    <text evidence="1">Carbohydrate acid metabolism.</text>
</comment>
<dbReference type="GO" id="GO:0008700">
    <property type="term" value="F:(R,S)-4-hydroxy-2-oxoglutarate aldolase activity"/>
    <property type="evidence" value="ECO:0007669"/>
    <property type="project" value="UniProtKB-EC"/>
</dbReference>
<comment type="similarity">
    <text evidence="2">Belongs to the KHG/KDPG aldolase family.</text>
</comment>
<comment type="subunit">
    <text evidence="3">Homotrimer.</text>
</comment>
<evidence type="ECO:0000256" key="1">
    <source>
        <dbReference type="ARBA" id="ARBA00004761"/>
    </source>
</evidence>
<evidence type="ECO:0000313" key="7">
    <source>
        <dbReference type="Proteomes" id="UP000276603"/>
    </source>
</evidence>
<dbReference type="GO" id="GO:0008675">
    <property type="term" value="F:2-dehydro-3-deoxy-phosphogluconate aldolase activity"/>
    <property type="evidence" value="ECO:0007669"/>
    <property type="project" value="UniProtKB-EC"/>
</dbReference>
<organism evidence="6 7">
    <name type="scientific">Ulvibacterium marinum</name>
    <dbReference type="NCBI Taxonomy" id="2419782"/>
    <lineage>
        <taxon>Bacteria</taxon>
        <taxon>Pseudomonadati</taxon>
        <taxon>Bacteroidota</taxon>
        <taxon>Flavobacteriia</taxon>
        <taxon>Flavobacteriales</taxon>
        <taxon>Flavobacteriaceae</taxon>
        <taxon>Ulvibacterium</taxon>
    </lineage>
</organism>
<sequence>MQNNTPFSWEYFKEAPLVGIIRGLDMETILWIAQIYREAGLSTLEVTMNTPDAAMIISTLRKEFPELNIGAGTVCSPSDLQIALEAGSQFIVTPILDEEVIKNCVAQNIPIFPGAFTPTEIYKAWSLGASAVKVFPATQLGPQYIKDILGPLNNIKLMPTGGVSKDNIKSFFQAGAYGAGLGGSLFNKTLIGNGDYEGLKNHFKSFKKELEGLLPE</sequence>
<keyword evidence="5" id="KW-0119">Carbohydrate metabolism</keyword>
<evidence type="ECO:0000256" key="5">
    <source>
        <dbReference type="ARBA" id="ARBA00023277"/>
    </source>
</evidence>
<evidence type="ECO:0000256" key="4">
    <source>
        <dbReference type="ARBA" id="ARBA00023239"/>
    </source>
</evidence>
<keyword evidence="4 6" id="KW-0456">Lyase</keyword>
<dbReference type="Proteomes" id="UP000276603">
    <property type="component" value="Unassembled WGS sequence"/>
</dbReference>
<dbReference type="EC" id="4.1.2.14" evidence="6"/>
<dbReference type="Gene3D" id="3.20.20.70">
    <property type="entry name" value="Aldolase class I"/>
    <property type="match status" value="1"/>
</dbReference>
<dbReference type="CDD" id="cd00452">
    <property type="entry name" value="KDPG_aldolase"/>
    <property type="match status" value="1"/>
</dbReference>
<dbReference type="NCBIfam" id="TIGR01182">
    <property type="entry name" value="eda"/>
    <property type="match status" value="1"/>
</dbReference>
<dbReference type="EC" id="4.1.3.16" evidence="6"/>
<dbReference type="OrthoDB" id="9802667at2"/>
<reference evidence="6 7" key="1">
    <citation type="submission" date="2018-10" db="EMBL/GenBank/DDBJ databases">
        <title>Ulvibacterium marinum gen. nov., sp. nov., a novel marine bacterium of the family Flavobacteriaceae, isolated from a culture of the green alga Ulva prolifera.</title>
        <authorList>
            <person name="Zhang Z."/>
        </authorList>
    </citation>
    <scope>NUCLEOTIDE SEQUENCE [LARGE SCALE GENOMIC DNA]</scope>
    <source>
        <strain evidence="6 7">CCMM003</strain>
    </source>
</reference>
<gene>
    <name evidence="6" type="primary">eda</name>
    <name evidence="6" type="ORF">D7Z94_08110</name>
</gene>
<dbReference type="InterPro" id="IPR000887">
    <property type="entry name" value="Aldlse_KDPG_KHG"/>
</dbReference>
<dbReference type="Pfam" id="PF01081">
    <property type="entry name" value="Aldolase"/>
    <property type="match status" value="1"/>
</dbReference>
<dbReference type="RefSeq" id="WP_120711067.1">
    <property type="nucleotide sequence ID" value="NZ_RBCJ01000002.1"/>
</dbReference>
<evidence type="ECO:0000256" key="3">
    <source>
        <dbReference type="ARBA" id="ARBA00011233"/>
    </source>
</evidence>
<name>A0A3B0C8J2_9FLAO</name>
<evidence type="ECO:0000256" key="2">
    <source>
        <dbReference type="ARBA" id="ARBA00006906"/>
    </source>
</evidence>
<dbReference type="PANTHER" id="PTHR30246">
    <property type="entry name" value="2-KETO-3-DEOXY-6-PHOSPHOGLUCONATE ALDOLASE"/>
    <property type="match status" value="1"/>
</dbReference>
<evidence type="ECO:0000313" key="6">
    <source>
        <dbReference type="EMBL" id="RKN80911.1"/>
    </source>
</evidence>
<dbReference type="SUPFAM" id="SSF51569">
    <property type="entry name" value="Aldolase"/>
    <property type="match status" value="1"/>
</dbReference>
<comment type="caution">
    <text evidence="6">The sequence shown here is derived from an EMBL/GenBank/DDBJ whole genome shotgun (WGS) entry which is preliminary data.</text>
</comment>
<accession>A0A3B0C8J2</accession>
<proteinExistence type="inferred from homology"/>
<dbReference type="EMBL" id="RBCJ01000002">
    <property type="protein sequence ID" value="RKN80911.1"/>
    <property type="molecule type" value="Genomic_DNA"/>
</dbReference>
<keyword evidence="7" id="KW-1185">Reference proteome</keyword>